<accession>A0A1N6S8A3</accession>
<proteinExistence type="predicted"/>
<gene>
    <name evidence="1" type="ORF">SAMN05878282_103424</name>
</gene>
<evidence type="ECO:0000313" key="2">
    <source>
        <dbReference type="Proteomes" id="UP000185841"/>
    </source>
</evidence>
<name>A0A1N6S8A3_AQUAC</name>
<dbReference type="EMBL" id="FTMP01000003">
    <property type="protein sequence ID" value="SIQ37325.1"/>
    <property type="molecule type" value="Genomic_DNA"/>
</dbReference>
<organism evidence="1 2">
    <name type="scientific">Aquipseudomonas alcaligenes</name>
    <name type="common">Pseudomonas alcaligenes</name>
    <dbReference type="NCBI Taxonomy" id="43263"/>
    <lineage>
        <taxon>Bacteria</taxon>
        <taxon>Pseudomonadati</taxon>
        <taxon>Pseudomonadota</taxon>
        <taxon>Gammaproteobacteria</taxon>
        <taxon>Pseudomonadales</taxon>
        <taxon>Pseudomonadaceae</taxon>
        <taxon>Aquipseudomonas</taxon>
    </lineage>
</organism>
<dbReference type="AlphaFoldDB" id="A0A1N6S8A3"/>
<evidence type="ECO:0000313" key="1">
    <source>
        <dbReference type="EMBL" id="SIQ37325.1"/>
    </source>
</evidence>
<dbReference type="RefSeq" id="WP_076426369.1">
    <property type="nucleotide sequence ID" value="NZ_FTMP01000003.1"/>
</dbReference>
<sequence>MLAKITAFGQEDAIAELQHLGRDVAGEVLADALNHTGNRARQLLRAGMDQAFDRPTSWVKNSIYMKNAKPTEPVVALWIKDGKLGGKGRGFDEWFNPQVEGGERLNKGSEKMLREIGVLPAGRFIVPAAGARLDGNGGISRGHMTQILSGLRAFGLAGSDHNATGSRRSARKGHANAFFVMKRGRTPIGIAERRGQRVQMVLAFVRQPQYRERFRFYDIVRRVAEDDALIETNIDLAVVKALSKRRGGRR</sequence>
<reference evidence="1 2" key="1">
    <citation type="submission" date="2017-01" db="EMBL/GenBank/DDBJ databases">
        <authorList>
            <person name="Mah S.A."/>
            <person name="Swanson W.J."/>
            <person name="Moy G.W."/>
            <person name="Vacquier V.D."/>
        </authorList>
    </citation>
    <scope>NUCLEOTIDE SEQUENCE [LARGE SCALE GENOMIC DNA]</scope>
    <source>
        <strain evidence="1 2">RU36E</strain>
    </source>
</reference>
<protein>
    <submittedName>
        <fullName evidence="1">Uncharacterized protein</fullName>
    </submittedName>
</protein>
<dbReference type="Proteomes" id="UP000185841">
    <property type="component" value="Unassembled WGS sequence"/>
</dbReference>